<dbReference type="EMBL" id="CM017654">
    <property type="protein sequence ID" value="TYI78160.1"/>
    <property type="molecule type" value="Genomic_DNA"/>
</dbReference>
<name>A0A5D2UNN0_GOSMU</name>
<gene>
    <name evidence="1" type="ORF">E1A91_D06G192000v1</name>
</gene>
<protein>
    <submittedName>
        <fullName evidence="1">Uncharacterized protein</fullName>
    </submittedName>
</protein>
<keyword evidence="2" id="KW-1185">Reference proteome</keyword>
<organism evidence="1 2">
    <name type="scientific">Gossypium mustelinum</name>
    <name type="common">Cotton</name>
    <name type="synonym">Gossypium caicoense</name>
    <dbReference type="NCBI Taxonomy" id="34275"/>
    <lineage>
        <taxon>Eukaryota</taxon>
        <taxon>Viridiplantae</taxon>
        <taxon>Streptophyta</taxon>
        <taxon>Embryophyta</taxon>
        <taxon>Tracheophyta</taxon>
        <taxon>Spermatophyta</taxon>
        <taxon>Magnoliopsida</taxon>
        <taxon>eudicotyledons</taxon>
        <taxon>Gunneridae</taxon>
        <taxon>Pentapetalae</taxon>
        <taxon>rosids</taxon>
        <taxon>malvids</taxon>
        <taxon>Malvales</taxon>
        <taxon>Malvaceae</taxon>
        <taxon>Malvoideae</taxon>
        <taxon>Gossypium</taxon>
    </lineage>
</organism>
<dbReference type="Proteomes" id="UP000323597">
    <property type="component" value="Chromosome D06"/>
</dbReference>
<sequence length="82" mass="9297">MIKQSFSLPFYLSAFAPLLLFVRWLHLLISVSSSLSVDRHSYQVYISKKTLKIWLSSPIKGFNFAFCTLSRGFSSKSAIEGC</sequence>
<dbReference type="AlphaFoldDB" id="A0A5D2UNN0"/>
<evidence type="ECO:0000313" key="2">
    <source>
        <dbReference type="Proteomes" id="UP000323597"/>
    </source>
</evidence>
<accession>A0A5D2UNN0</accession>
<proteinExistence type="predicted"/>
<evidence type="ECO:0000313" key="1">
    <source>
        <dbReference type="EMBL" id="TYI78160.1"/>
    </source>
</evidence>
<reference evidence="1 2" key="1">
    <citation type="submission" date="2019-07" db="EMBL/GenBank/DDBJ databases">
        <title>WGS assembly of Gossypium mustelinum.</title>
        <authorList>
            <person name="Chen Z.J."/>
            <person name="Sreedasyam A."/>
            <person name="Ando A."/>
            <person name="Song Q."/>
            <person name="De L."/>
            <person name="Hulse-Kemp A."/>
            <person name="Ding M."/>
            <person name="Ye W."/>
            <person name="Kirkbride R."/>
            <person name="Jenkins J."/>
            <person name="Plott C."/>
            <person name="Lovell J."/>
            <person name="Lin Y.-M."/>
            <person name="Vaughn R."/>
            <person name="Liu B."/>
            <person name="Li W."/>
            <person name="Simpson S."/>
            <person name="Scheffler B."/>
            <person name="Saski C."/>
            <person name="Grover C."/>
            <person name="Hu G."/>
            <person name="Conover J."/>
            <person name="Carlson J."/>
            <person name="Shu S."/>
            <person name="Boston L."/>
            <person name="Williams M."/>
            <person name="Peterson D."/>
            <person name="Mcgee K."/>
            <person name="Jones D."/>
            <person name="Wendel J."/>
            <person name="Stelly D."/>
            <person name="Grimwood J."/>
            <person name="Schmutz J."/>
        </authorList>
    </citation>
    <scope>NUCLEOTIDE SEQUENCE [LARGE SCALE GENOMIC DNA]</scope>
    <source>
        <strain evidence="1">1408120.09</strain>
    </source>
</reference>